<proteinExistence type="predicted"/>
<feature type="transmembrane region" description="Helical" evidence="1">
    <location>
        <begin position="7"/>
        <end position="26"/>
    </location>
</feature>
<feature type="transmembrane region" description="Helical" evidence="1">
    <location>
        <begin position="250"/>
        <end position="277"/>
    </location>
</feature>
<feature type="transmembrane region" description="Helical" evidence="1">
    <location>
        <begin position="509"/>
        <end position="528"/>
    </location>
</feature>
<keyword evidence="3" id="KW-1185">Reference proteome</keyword>
<dbReference type="AlphaFoldDB" id="A0A2S9J8T1"/>
<dbReference type="InterPro" id="IPR021280">
    <property type="entry name" value="TMEM260-like"/>
</dbReference>
<dbReference type="PANTHER" id="PTHR16214">
    <property type="entry name" value="TRANSMEMBRANE PROTEIN 260"/>
    <property type="match status" value="1"/>
</dbReference>
<feature type="transmembrane region" description="Helical" evidence="1">
    <location>
        <begin position="116"/>
        <end position="135"/>
    </location>
</feature>
<dbReference type="Proteomes" id="UP000239711">
    <property type="component" value="Unassembled WGS sequence"/>
</dbReference>
<keyword evidence="1" id="KW-0812">Transmembrane</keyword>
<comment type="caution">
    <text evidence="2">The sequence shown here is derived from an EMBL/GenBank/DDBJ whole genome shotgun (WGS) entry which is preliminary data.</text>
</comment>
<feature type="transmembrane region" description="Helical" evidence="1">
    <location>
        <begin position="177"/>
        <end position="208"/>
    </location>
</feature>
<feature type="transmembrane region" description="Helical" evidence="1">
    <location>
        <begin position="220"/>
        <end position="238"/>
    </location>
</feature>
<dbReference type="InterPro" id="IPR052724">
    <property type="entry name" value="GT117_domain-containing"/>
</dbReference>
<keyword evidence="1" id="KW-1133">Transmembrane helix</keyword>
<keyword evidence="1" id="KW-0472">Membrane</keyword>
<evidence type="ECO:0000313" key="3">
    <source>
        <dbReference type="Proteomes" id="UP000239711"/>
    </source>
</evidence>
<dbReference type="OrthoDB" id="9807602at2"/>
<accession>A0A2S9J8T1</accession>
<dbReference type="PANTHER" id="PTHR16214:SF3">
    <property type="entry name" value="TRANSMEMBRANE PROTEIN 260"/>
    <property type="match status" value="1"/>
</dbReference>
<dbReference type="RefSeq" id="WP_105715014.1">
    <property type="nucleotide sequence ID" value="NZ_PVBQ01000001.1"/>
</dbReference>
<feature type="transmembrane region" description="Helical" evidence="1">
    <location>
        <begin position="75"/>
        <end position="96"/>
    </location>
</feature>
<evidence type="ECO:0000256" key="1">
    <source>
        <dbReference type="SAM" id="Phobius"/>
    </source>
</evidence>
<feature type="transmembrane region" description="Helical" evidence="1">
    <location>
        <begin position="147"/>
        <end position="165"/>
    </location>
</feature>
<dbReference type="EMBL" id="PVBQ01000001">
    <property type="protein sequence ID" value="PRD49174.1"/>
    <property type="molecule type" value="Genomic_DNA"/>
</dbReference>
<feature type="transmembrane region" description="Helical" evidence="1">
    <location>
        <begin position="570"/>
        <end position="590"/>
    </location>
</feature>
<dbReference type="Pfam" id="PF11028">
    <property type="entry name" value="TMEM260-like"/>
    <property type="match status" value="1"/>
</dbReference>
<organism evidence="2 3">
    <name type="scientific">Sphingobacterium haloxyli</name>
    <dbReference type="NCBI Taxonomy" id="2100533"/>
    <lineage>
        <taxon>Bacteria</taxon>
        <taxon>Pseudomonadati</taxon>
        <taxon>Bacteroidota</taxon>
        <taxon>Sphingobacteriia</taxon>
        <taxon>Sphingobacteriales</taxon>
        <taxon>Sphingobacteriaceae</taxon>
        <taxon>Sphingobacterium</taxon>
    </lineage>
</organism>
<name>A0A2S9J8T1_9SPHI</name>
<protein>
    <submittedName>
        <fullName evidence="2">DUF2723 domain-containing protein</fullName>
    </submittedName>
</protein>
<feature type="transmembrane region" description="Helical" evidence="1">
    <location>
        <begin position="540"/>
        <end position="564"/>
    </location>
</feature>
<feature type="transmembrane region" description="Helical" evidence="1">
    <location>
        <begin position="289"/>
        <end position="310"/>
    </location>
</feature>
<gene>
    <name evidence="2" type="ORF">C5745_00600</name>
</gene>
<feature type="transmembrane region" description="Helical" evidence="1">
    <location>
        <begin position="486"/>
        <end position="503"/>
    </location>
</feature>
<evidence type="ECO:0000313" key="2">
    <source>
        <dbReference type="EMBL" id="PRD49174.1"/>
    </source>
</evidence>
<reference evidence="2 3" key="1">
    <citation type="submission" date="2018-02" db="EMBL/GenBank/DDBJ databases">
        <title>The draft genome of Sphingobacterium sp. 5JN-11.</title>
        <authorList>
            <person name="Liu L."/>
            <person name="Li L."/>
            <person name="Liang L."/>
            <person name="Zhang X."/>
            <person name="Wang T."/>
        </authorList>
    </citation>
    <scope>NUCLEOTIDE SEQUENCE [LARGE SCALE GENOMIC DNA]</scope>
    <source>
        <strain evidence="2 3">5JN-11</strain>
    </source>
</reference>
<sequence>MKSYDKINNLTGWLCAILTTTVYIITADRFTSWWDTGEFIASAYRLQIVHQPGAPLFLIIQNIFSNFALGDVSKVAYWMNIGSAVCSGLTILFLFWTITALTRKVFIPRGETPSTWTVIQMMLAGAIGALAYGFTDTFWYSAVESEVYAMSSLCTAVVFWLILKWERRSEEPDANRWLILIAYIMGLSIGVHLLNLLTIPAIALMVYFKKNQRITWNGTVKSLAIGVTVLALILWGVIQYSIRIAAAFDVFFVNQLGLGFGSGIVFFLLLLVGGIIWGIRYSVMLNKPILNVGLLGLSFICFGYLSYAMIAIRAHADPSLNNNSPDNVYAFLGYLNREQYGKEPLLKGQTFDAQVTEVTPTKTYKKGTRKYEKIDGIPQYNYDNEMLFPRLYSEKHADYYRSYLGLLPNEKPTFSDNLNFFFTYQLGNMYARYFFWNFAGRQNDEQNYGGYSEGNWMSGLKAIDRQVVGGQTDLPESMYANPSRNVYYLLPLLIGVVGLIWHFRKDRRFASIVALLFFFTGAAIVIYLNQTPVQPRERDYAYAGSFYAFSIWIGLGVLGCMDFLSKKFSLKISTITAGLVCLLAAPVLLVSENWDDHDRSGRSLARDMAYNYLTSCEPNAILFTYADNDTFPLWYLQEVEGIRTDVRIVNLSYLQSHWYVRQLSNQVNEAAPVKLSFDTAKLAEGVRDYMPFVDKGIENYVHLDSLLAFLLSDNPTNQVSVQNGRMLSYLPARKIEMAVDKQAVIKHQVVPSNWSDYVVDEMKWDYPQNHVSRAELSLMSIVLMNNWERPIYFTNYTPTNLMAGLDKYIVDEGIVRKLMPIELPERQEGQLMTNVEKLYEHATQNFRWGKYGLLDFVDVDSRRMMENFIYPDVYAQTTQLLKQQGDMERAKAVAVKAVDILPKRAYSLNEALTYTDIVDTLYKTGEIDLANRVVKRNVGFVNDYLDYAESLARDKPEALDARKIRFSLAALEMYNIILEGTNEKELYAQVNDVLTHYREKYISK</sequence>